<feature type="transmembrane region" description="Helical" evidence="2">
    <location>
        <begin position="62"/>
        <end position="80"/>
    </location>
</feature>
<proteinExistence type="predicted"/>
<feature type="domain" description="RCK N-terminal" evidence="4">
    <location>
        <begin position="136"/>
        <end position="205"/>
    </location>
</feature>
<name>A0ABS2DKC0_9BACI</name>
<accession>A0ABS2DKC0</accession>
<evidence type="ECO:0000256" key="2">
    <source>
        <dbReference type="SAM" id="Phobius"/>
    </source>
</evidence>
<organism evidence="5 6">
    <name type="scientific">Bacillus suaedaesalsae</name>
    <dbReference type="NCBI Taxonomy" id="2810349"/>
    <lineage>
        <taxon>Bacteria</taxon>
        <taxon>Bacillati</taxon>
        <taxon>Bacillota</taxon>
        <taxon>Bacilli</taxon>
        <taxon>Bacillales</taxon>
        <taxon>Bacillaceae</taxon>
        <taxon>Bacillus</taxon>
    </lineage>
</organism>
<dbReference type="PANTHER" id="PTHR43833:SF9">
    <property type="entry name" value="POTASSIUM CHANNEL PROTEIN YUGO-RELATED"/>
    <property type="match status" value="1"/>
</dbReference>
<comment type="caution">
    <text evidence="5">The sequence shown here is derived from an EMBL/GenBank/DDBJ whole genome shotgun (WGS) entry which is preliminary data.</text>
</comment>
<keyword evidence="2" id="KW-0812">Transmembrane</keyword>
<reference evidence="5 6" key="1">
    <citation type="submission" date="2021-02" db="EMBL/GenBank/DDBJ databases">
        <title>Bacillus sp. RD4P76, an endophyte from a halophyte.</title>
        <authorList>
            <person name="Sun J.-Q."/>
        </authorList>
    </citation>
    <scope>NUCLEOTIDE SEQUENCE [LARGE SCALE GENOMIC DNA]</scope>
    <source>
        <strain evidence="5 6">RD4P76</strain>
    </source>
</reference>
<evidence type="ECO:0000313" key="5">
    <source>
        <dbReference type="EMBL" id="MBM6618950.1"/>
    </source>
</evidence>
<dbReference type="Gene3D" id="3.40.50.720">
    <property type="entry name" value="NAD(P)-binding Rossmann-like Domain"/>
    <property type="match status" value="1"/>
</dbReference>
<dbReference type="InterPro" id="IPR050721">
    <property type="entry name" value="Trk_Ktr_HKT_K-transport"/>
</dbReference>
<feature type="transmembrane region" description="Helical" evidence="2">
    <location>
        <begin position="6"/>
        <end position="26"/>
    </location>
</feature>
<evidence type="ECO:0000259" key="3">
    <source>
        <dbReference type="Pfam" id="PF07885"/>
    </source>
</evidence>
<comment type="subcellular location">
    <subcellularLocation>
        <location evidence="1">Cell membrane</location>
        <topology evidence="1">Multi-pass membrane protein</topology>
    </subcellularLocation>
</comment>
<gene>
    <name evidence="5" type="ORF">JR050_14870</name>
</gene>
<dbReference type="Gene3D" id="1.10.287.70">
    <property type="match status" value="1"/>
</dbReference>
<dbReference type="EMBL" id="JAFELM010000036">
    <property type="protein sequence ID" value="MBM6618950.1"/>
    <property type="molecule type" value="Genomic_DNA"/>
</dbReference>
<dbReference type="InterPro" id="IPR013099">
    <property type="entry name" value="K_chnl_dom"/>
</dbReference>
<dbReference type="Pfam" id="PF07885">
    <property type="entry name" value="Ion_trans_2"/>
    <property type="match status" value="1"/>
</dbReference>
<evidence type="ECO:0000256" key="1">
    <source>
        <dbReference type="ARBA" id="ARBA00004651"/>
    </source>
</evidence>
<dbReference type="SUPFAM" id="SSF81324">
    <property type="entry name" value="Voltage-gated potassium channels"/>
    <property type="match status" value="1"/>
</dbReference>
<evidence type="ECO:0000259" key="4">
    <source>
        <dbReference type="Pfam" id="PF22614"/>
    </source>
</evidence>
<dbReference type="InterPro" id="IPR036291">
    <property type="entry name" value="NAD(P)-bd_dom_sf"/>
</dbReference>
<dbReference type="InterPro" id="IPR003148">
    <property type="entry name" value="RCK_N"/>
</dbReference>
<sequence>MNLSFFVVFIFTFIILSLSAGMFYIVEPETFPTYFDAFWYTMTTATTVGYGDFYPTSTLGRVIGMFFYIYGILLLTIFIGKMQSSVIQYKSAREEGRMDFHKKDHFVYIDWSKRTKEAIDEVLTADPTCHIVLIDEALEKIPYDHPHVHFISGDPSEEKTLLRANILEAKRIAIFSDDSIDKPTLADGKSLLIATAVESLSEKHGKNLHTIVEVMKEDNIPKFKHVKVDDFILSNESVSRLIANATINPMSSNIFNQLLSKQYGEDLYEIRRKPHWNTYRDAAMELFEQGATLIAVGMHMDVAKRANEHLADSDRLYIVTSGEKAKSLM</sequence>
<dbReference type="PRINTS" id="PR00169">
    <property type="entry name" value="KCHANNEL"/>
</dbReference>
<protein>
    <submittedName>
        <fullName evidence="5">Ion transporter</fullName>
    </submittedName>
</protein>
<feature type="domain" description="Potassium channel" evidence="3">
    <location>
        <begin position="14"/>
        <end position="85"/>
    </location>
</feature>
<evidence type="ECO:0000313" key="6">
    <source>
        <dbReference type="Proteomes" id="UP001518925"/>
    </source>
</evidence>
<dbReference type="Pfam" id="PF22614">
    <property type="entry name" value="Slo-like_RCK"/>
    <property type="match status" value="1"/>
</dbReference>
<dbReference type="Proteomes" id="UP001518925">
    <property type="component" value="Unassembled WGS sequence"/>
</dbReference>
<keyword evidence="6" id="KW-1185">Reference proteome</keyword>
<dbReference type="PANTHER" id="PTHR43833">
    <property type="entry name" value="POTASSIUM CHANNEL PROTEIN 2-RELATED-RELATED"/>
    <property type="match status" value="1"/>
</dbReference>
<dbReference type="SUPFAM" id="SSF51735">
    <property type="entry name" value="NAD(P)-binding Rossmann-fold domains"/>
    <property type="match status" value="1"/>
</dbReference>
<keyword evidence="2" id="KW-0472">Membrane</keyword>
<keyword evidence="2" id="KW-1133">Transmembrane helix</keyword>